<dbReference type="OrthoDB" id="418495at2759"/>
<dbReference type="Proteomes" id="UP000319801">
    <property type="component" value="Unassembled WGS sequence"/>
</dbReference>
<proteinExistence type="predicted"/>
<evidence type="ECO:0000313" key="4">
    <source>
        <dbReference type="Proteomes" id="UP000319801"/>
    </source>
</evidence>
<feature type="domain" description="Glutaredoxin" evidence="1">
    <location>
        <begin position="21"/>
        <end position="80"/>
    </location>
</feature>
<evidence type="ECO:0000313" key="3">
    <source>
        <dbReference type="EMBL" id="TSM68917.1"/>
    </source>
</evidence>
<comment type="caution">
    <text evidence="3">The sequence shown here is derived from an EMBL/GenBank/DDBJ whole genome shotgun (WGS) entry which is preliminary data.</text>
</comment>
<dbReference type="GO" id="GO:0045454">
    <property type="term" value="P:cell redox homeostasis"/>
    <property type="evidence" value="ECO:0007669"/>
    <property type="project" value="TreeGrafter"/>
</dbReference>
<dbReference type="PANTHER" id="PTHR34386">
    <property type="entry name" value="GLUTAREDOXIN"/>
    <property type="match status" value="1"/>
</dbReference>
<dbReference type="InterPro" id="IPR006869">
    <property type="entry name" value="DUF547"/>
</dbReference>
<dbReference type="PRINTS" id="PR00160">
    <property type="entry name" value="GLUTAREDOXIN"/>
</dbReference>
<dbReference type="InterPro" id="IPR002109">
    <property type="entry name" value="Glutaredoxin"/>
</dbReference>
<gene>
    <name evidence="3" type="ORF">Baya_8384</name>
</gene>
<organism evidence="3 4">
    <name type="scientific">Bagarius yarrelli</name>
    <name type="common">Goonch</name>
    <name type="synonym">Bagrus yarrelli</name>
    <dbReference type="NCBI Taxonomy" id="175774"/>
    <lineage>
        <taxon>Eukaryota</taxon>
        <taxon>Metazoa</taxon>
        <taxon>Chordata</taxon>
        <taxon>Craniata</taxon>
        <taxon>Vertebrata</taxon>
        <taxon>Euteleostomi</taxon>
        <taxon>Actinopterygii</taxon>
        <taxon>Neopterygii</taxon>
        <taxon>Teleostei</taxon>
        <taxon>Ostariophysi</taxon>
        <taxon>Siluriformes</taxon>
        <taxon>Sisoridae</taxon>
        <taxon>Sisorinae</taxon>
        <taxon>Bagarius</taxon>
    </lineage>
</organism>
<sequence length="395" mass="44426">MNVFFTDLLMAVFENHTAGRVTLYSVPGCLQCLQAKAALQALKLPVCDVDVSNDAAVRTWLDKMTGSSTVPQIFFNDIHIGGNDILQNLTTEELEPLVRLVKEKPVPPEALPLPAVTSPGSIKRDSRAITASELSEALRNLIMNLYSDHLSADGKSVDYKGLSKSTWYERYCELAVYLQRLDLLSLTHEERLAFFINVHNVLVIHGFLRLGFPKNMWQRLQIKDNDDVQFFNYVSYLIGGEVFTLQDIKNGVLRGNRKGIAQLLKPFSKNDPRLQVALPEPEPFIHFALNSGAKSCPAIRTYTPKDIGNQLQMAAEAFLEADNGCIVDSIKREVKISQIFKWYKADFGDTDEQMLNWILNHMRDSHKKTCLKTLLSTGNVNVSYMAYDCATNSTD</sequence>
<dbReference type="AlphaFoldDB" id="A0A556U4W2"/>
<dbReference type="Pfam" id="PF04784">
    <property type="entry name" value="DUF547"/>
    <property type="match status" value="1"/>
</dbReference>
<dbReference type="PANTHER" id="PTHR34386:SF1">
    <property type="entry name" value="GLUTAREDOXIN-LIKE PROTEIN NRDH"/>
    <property type="match status" value="1"/>
</dbReference>
<reference evidence="3 4" key="1">
    <citation type="journal article" date="2019" name="Genome Biol. Evol.">
        <title>Whole-Genome Sequencing of the Giant Devil Catfish, Bagarius yarrelli.</title>
        <authorList>
            <person name="Jiang W."/>
            <person name="Lv Y."/>
            <person name="Cheng L."/>
            <person name="Yang K."/>
            <person name="Chao B."/>
            <person name="Wang X."/>
            <person name="Li Y."/>
            <person name="Pan X."/>
            <person name="You X."/>
            <person name="Zhang Y."/>
            <person name="Yang J."/>
            <person name="Li J."/>
            <person name="Zhang X."/>
            <person name="Liu S."/>
            <person name="Sun C."/>
            <person name="Yang J."/>
            <person name="Shi Q."/>
        </authorList>
    </citation>
    <scope>NUCLEOTIDE SEQUENCE [LARGE SCALE GENOMIC DNA]</scope>
    <source>
        <strain evidence="3">JWS20170419001</strain>
        <tissue evidence="3">Muscle</tissue>
    </source>
</reference>
<evidence type="ECO:0000259" key="1">
    <source>
        <dbReference type="Pfam" id="PF00462"/>
    </source>
</evidence>
<evidence type="ECO:0000259" key="2">
    <source>
        <dbReference type="Pfam" id="PF04784"/>
    </source>
</evidence>
<accession>A0A556U4W2</accession>
<name>A0A556U4W2_BAGYA</name>
<dbReference type="SUPFAM" id="SSF52833">
    <property type="entry name" value="Thioredoxin-like"/>
    <property type="match status" value="1"/>
</dbReference>
<dbReference type="InterPro" id="IPR051548">
    <property type="entry name" value="Grx-like_ET"/>
</dbReference>
<keyword evidence="4" id="KW-1185">Reference proteome</keyword>
<dbReference type="CDD" id="cd02066">
    <property type="entry name" value="GRX_family"/>
    <property type="match status" value="1"/>
</dbReference>
<feature type="domain" description="DUF547" evidence="2">
    <location>
        <begin position="185"/>
        <end position="319"/>
    </location>
</feature>
<dbReference type="Pfam" id="PF00462">
    <property type="entry name" value="Glutaredoxin"/>
    <property type="match status" value="1"/>
</dbReference>
<dbReference type="InterPro" id="IPR014025">
    <property type="entry name" value="Glutaredoxin_subgr"/>
</dbReference>
<dbReference type="Gene3D" id="3.40.30.10">
    <property type="entry name" value="Glutaredoxin"/>
    <property type="match status" value="1"/>
</dbReference>
<dbReference type="EMBL" id="VCAZ01000048">
    <property type="protein sequence ID" value="TSM68917.1"/>
    <property type="molecule type" value="Genomic_DNA"/>
</dbReference>
<protein>
    <submittedName>
        <fullName evidence="3">Uncharacterized protein</fullName>
    </submittedName>
</protein>
<dbReference type="InterPro" id="IPR036249">
    <property type="entry name" value="Thioredoxin-like_sf"/>
</dbReference>
<dbReference type="GO" id="GO:0009055">
    <property type="term" value="F:electron transfer activity"/>
    <property type="evidence" value="ECO:0007669"/>
    <property type="project" value="TreeGrafter"/>
</dbReference>
<dbReference type="PROSITE" id="PS51354">
    <property type="entry name" value="GLUTAREDOXIN_2"/>
    <property type="match status" value="1"/>
</dbReference>